<proteinExistence type="predicted"/>
<reference evidence="1 2" key="1">
    <citation type="submission" date="2018-11" db="EMBL/GenBank/DDBJ databases">
        <title>Sequencing the genomes of 1000 actinobacteria strains.</title>
        <authorList>
            <person name="Klenk H.-P."/>
        </authorList>
    </citation>
    <scope>NUCLEOTIDE SEQUENCE [LARGE SCALE GENOMIC DNA]</scope>
    <source>
        <strain evidence="1 2">DSM 13521</strain>
    </source>
</reference>
<dbReference type="OrthoDB" id="3774979at2"/>
<evidence type="ECO:0000313" key="2">
    <source>
        <dbReference type="Proteomes" id="UP000275356"/>
    </source>
</evidence>
<accession>A0A3N2DC05</accession>
<dbReference type="Proteomes" id="UP000275356">
    <property type="component" value="Unassembled WGS sequence"/>
</dbReference>
<evidence type="ECO:0000313" key="1">
    <source>
        <dbReference type="EMBL" id="ROR97335.1"/>
    </source>
</evidence>
<name>A0A3N2DC05_9MICO</name>
<comment type="caution">
    <text evidence="1">The sequence shown here is derived from an EMBL/GenBank/DDBJ whole genome shotgun (WGS) entry which is preliminary data.</text>
</comment>
<keyword evidence="2" id="KW-1185">Reference proteome</keyword>
<dbReference type="RefSeq" id="WP_123739397.1">
    <property type="nucleotide sequence ID" value="NZ_RKHQ01000001.1"/>
</dbReference>
<protein>
    <submittedName>
        <fullName evidence="1">Uncharacterized protein</fullName>
    </submittedName>
</protein>
<dbReference type="AlphaFoldDB" id="A0A3N2DC05"/>
<gene>
    <name evidence="1" type="ORF">EDD28_1933</name>
</gene>
<dbReference type="EMBL" id="RKHQ01000001">
    <property type="protein sequence ID" value="ROR97335.1"/>
    <property type="molecule type" value="Genomic_DNA"/>
</dbReference>
<sequence>MRRVRGSGRRRPRVVVLGGLAALASLAAVVAGCGGGGGRLPHERWPAGDVTLTIASASVEPGAGSGALRLGLELRNDSGGDLWVPQANRVVVADATTPGGVLVVDRVLGQAELDAISWVQDPGPSSADRLGPGATELVRAPGIPLAGRSDDPGRWSRGAPDPVRAVRYCLAVVPASVVADAGYDVSGETLDYPWDDGWWASRVRLVCSNAIELAEPVALDWETGSG</sequence>
<organism evidence="1 2">
    <name type="scientific">Salana multivorans</name>
    <dbReference type="NCBI Taxonomy" id="120377"/>
    <lineage>
        <taxon>Bacteria</taxon>
        <taxon>Bacillati</taxon>
        <taxon>Actinomycetota</taxon>
        <taxon>Actinomycetes</taxon>
        <taxon>Micrococcales</taxon>
        <taxon>Beutenbergiaceae</taxon>
        <taxon>Salana</taxon>
    </lineage>
</organism>
<dbReference type="PROSITE" id="PS51257">
    <property type="entry name" value="PROKAR_LIPOPROTEIN"/>
    <property type="match status" value="1"/>
</dbReference>